<evidence type="ECO:0000313" key="2">
    <source>
        <dbReference type="Proteomes" id="UP000234681"/>
    </source>
</evidence>
<protein>
    <submittedName>
        <fullName evidence="1">RCG40979</fullName>
    </submittedName>
</protein>
<reference evidence="2" key="1">
    <citation type="submission" date="2005-06" db="EMBL/GenBank/DDBJ databases">
        <authorList>
            <person name="Mural R.J."/>
            <person name="Li P.W."/>
            <person name="Adams M.D."/>
            <person name="Amanatides P.G."/>
            <person name="Baden-Tillson H."/>
            <person name="Barnstead M."/>
            <person name="Chin S.H."/>
            <person name="Dew I."/>
            <person name="Evans C.A."/>
            <person name="Ferriera S."/>
            <person name="Flanigan M."/>
            <person name="Fosler C."/>
            <person name="Glodek A."/>
            <person name="Gu Z."/>
            <person name="Holt R.A."/>
            <person name="Jennings D."/>
            <person name="Kraft C.L."/>
            <person name="Lu F."/>
            <person name="Nguyen T."/>
            <person name="Nusskern D.R."/>
            <person name="Pfannkoch C.M."/>
            <person name="Sitter C."/>
            <person name="Sutton G.G."/>
            <person name="Venter J.C."/>
            <person name="Wang Z."/>
            <person name="Woodage T."/>
            <person name="Zheng X.H."/>
            <person name="Zhong F."/>
        </authorList>
    </citation>
    <scope>NUCLEOTIDE SEQUENCE [LARGE SCALE GENOMIC DNA]</scope>
    <source>
        <strain>BN</strain>
        <strain evidence="2">Sprague-Dawley</strain>
    </source>
</reference>
<dbReference type="Proteomes" id="UP000234681">
    <property type="component" value="Unassembled WGS sequence"/>
</dbReference>
<accession>A6MGV9</accession>
<sequence>MVMEARDLEPMTRCNEHSQVKLLLMHLLNPSALSARCCLPEEGVGPPSGVLRSVFL</sequence>
<gene>
    <name evidence="1" type="ORF">rCG_40979</name>
</gene>
<dbReference type="EMBL" id="DS032074">
    <property type="protein sequence ID" value="EDL82687.1"/>
    <property type="molecule type" value="Genomic_DNA"/>
</dbReference>
<evidence type="ECO:0000313" key="1">
    <source>
        <dbReference type="EMBL" id="EDL82687.1"/>
    </source>
</evidence>
<organism evidence="1 2">
    <name type="scientific">Rattus norvegicus</name>
    <name type="common">Rat</name>
    <dbReference type="NCBI Taxonomy" id="10116"/>
    <lineage>
        <taxon>Eukaryota</taxon>
        <taxon>Metazoa</taxon>
        <taxon>Chordata</taxon>
        <taxon>Craniata</taxon>
        <taxon>Vertebrata</taxon>
        <taxon>Euteleostomi</taxon>
        <taxon>Mammalia</taxon>
        <taxon>Eutheria</taxon>
        <taxon>Euarchontoglires</taxon>
        <taxon>Glires</taxon>
        <taxon>Rodentia</taxon>
        <taxon>Myomorpha</taxon>
        <taxon>Muroidea</taxon>
        <taxon>Muridae</taxon>
        <taxon>Murinae</taxon>
        <taxon>Rattus</taxon>
    </lineage>
</organism>
<proteinExistence type="predicted"/>
<dbReference type="AlphaFoldDB" id="A6MGV9"/>
<name>A6MGV9_RAT</name>